<comment type="function">
    <text evidence="6">Part of ribonuclease P, a protein complex that generates mature tRNA molecules by cleaving their 5'-ends.</text>
</comment>
<evidence type="ECO:0000256" key="5">
    <source>
        <dbReference type="ARBA" id="ARBA00022801"/>
    </source>
</evidence>
<keyword evidence="4 6" id="KW-0255">Endonuclease</keyword>
<dbReference type="EC" id="3.1.26.5" evidence="6"/>
<sequence length="214" mass="24495">MAGGRNGVKFVEMDIRSREAYELAEEWFDDVVFSYEIPPGVLDKERLKEIKKEYGNVAITLINPKPSLVKEAVQRFKQNYLIYVESSDLRVVRYSIERGVDAVISPWANRKDQGIDHVLARMMNKRGVALGFSLRPLLHQNPYERANALKFMRKAWTLVNKYKVPRFISSSAKGKFQVRGVKELISLGIAIGMEEVQAKASLSFYPLGILERLK</sequence>
<dbReference type="SMR" id="A0A5C0XRU9"/>
<evidence type="ECO:0000256" key="4">
    <source>
        <dbReference type="ARBA" id="ARBA00022759"/>
    </source>
</evidence>
<dbReference type="SUPFAM" id="SSF89550">
    <property type="entry name" value="PHP domain-like"/>
    <property type="match status" value="1"/>
</dbReference>
<dbReference type="Pfam" id="PF01876">
    <property type="entry name" value="RNase_P_p30"/>
    <property type="match status" value="1"/>
</dbReference>
<comment type="catalytic activity">
    <reaction evidence="6">
        <text>Endonucleolytic cleavage of RNA, removing 5'-extranucleotides from tRNA precursor.</text>
        <dbReference type="EC" id="3.1.26.5"/>
    </reaction>
</comment>
<dbReference type="AlphaFoldDB" id="A0A5C0XRU9"/>
<evidence type="ECO:0000256" key="3">
    <source>
        <dbReference type="ARBA" id="ARBA00022722"/>
    </source>
</evidence>
<evidence type="ECO:0000256" key="6">
    <source>
        <dbReference type="HAMAP-Rule" id="MF_00756"/>
    </source>
</evidence>
<dbReference type="HAMAP" id="MF_00756">
    <property type="entry name" value="RNase_P_3"/>
    <property type="match status" value="1"/>
</dbReference>
<dbReference type="GeneID" id="13301265"/>
<organism evidence="7 8">
    <name type="scientific">Pyrococcus furiosus (strain ATCC 43587 / DSM 3638 / JCM 8422 / Vc1)</name>
    <dbReference type="NCBI Taxonomy" id="186497"/>
    <lineage>
        <taxon>Archaea</taxon>
        <taxon>Methanobacteriati</taxon>
        <taxon>Methanobacteriota</taxon>
        <taxon>Thermococci</taxon>
        <taxon>Thermococcales</taxon>
        <taxon>Thermococcaceae</taxon>
        <taxon>Pyrococcus</taxon>
    </lineage>
</organism>
<evidence type="ECO:0000313" key="8">
    <source>
        <dbReference type="Proteomes" id="UP000324354"/>
    </source>
</evidence>
<accession>A0A5C0XRU9</accession>
<name>A0A5C0XRU9_PYRFU</name>
<keyword evidence="1 6" id="KW-0963">Cytoplasm</keyword>
<dbReference type="KEGG" id="pfu:PF1914"/>
<evidence type="ECO:0000256" key="2">
    <source>
        <dbReference type="ARBA" id="ARBA00022694"/>
    </source>
</evidence>
<evidence type="ECO:0000256" key="1">
    <source>
        <dbReference type="ARBA" id="ARBA00022490"/>
    </source>
</evidence>
<proteinExistence type="inferred from homology"/>
<keyword evidence="3 6" id="KW-0540">Nuclease</keyword>
<dbReference type="RefSeq" id="WP_011013054.1">
    <property type="nucleotide sequence ID" value="NC_003413.1"/>
</dbReference>
<dbReference type="Gene3D" id="3.20.20.140">
    <property type="entry name" value="Metal-dependent hydrolases"/>
    <property type="match status" value="1"/>
</dbReference>
<evidence type="ECO:0000313" key="7">
    <source>
        <dbReference type="EMBL" id="QEK79509.1"/>
    </source>
</evidence>
<protein>
    <recommendedName>
        <fullName evidence="6">Ribonuclease P protein component 3</fullName>
        <shortName evidence="6">RNase P component 3</shortName>
        <ecNumber evidence="6">3.1.26.5</ecNumber>
    </recommendedName>
    <alternativeName>
        <fullName evidence="6">Rpp30</fullName>
    </alternativeName>
</protein>
<dbReference type="OrthoDB" id="85765at2157"/>
<dbReference type="GeneID" id="41713735"/>
<comment type="similarity">
    <text evidence="6">Belongs to the eukaryotic/archaeal RNase P protein component 3 family.</text>
</comment>
<dbReference type="InterPro" id="IPR016195">
    <property type="entry name" value="Pol/histidinol_Pase-like"/>
</dbReference>
<keyword evidence="5 6" id="KW-0378">Hydrolase</keyword>
<reference evidence="7 8" key="1">
    <citation type="submission" date="2017-08" db="EMBL/GenBank/DDBJ databases">
        <title>Resequencing and Reannotation of the genome of Pyrococcus furiosus type strain DSM3638.</title>
        <authorList>
            <person name="Reichelt R.M."/>
            <person name="Bunk B."/>
        </authorList>
    </citation>
    <scope>NUCLEOTIDE SEQUENCE [LARGE SCALE GENOMIC DNA]</scope>
    <source>
        <strain evidence="7 8">DSM 3638</strain>
    </source>
</reference>
<dbReference type="GO" id="GO:0030677">
    <property type="term" value="C:ribonuclease P complex"/>
    <property type="evidence" value="ECO:0007669"/>
    <property type="project" value="UniProtKB-UniRule"/>
</dbReference>
<comment type="subcellular location">
    <subcellularLocation>
        <location evidence="6">Cytoplasm</location>
    </subcellularLocation>
</comment>
<dbReference type="NCBIfam" id="NF003023">
    <property type="entry name" value="PRK03892.1"/>
    <property type="match status" value="1"/>
</dbReference>
<dbReference type="InterPro" id="IPR002738">
    <property type="entry name" value="RNase_P_p30"/>
</dbReference>
<keyword evidence="2 6" id="KW-0819">tRNA processing</keyword>
<dbReference type="Proteomes" id="UP000324354">
    <property type="component" value="Chromosome"/>
</dbReference>
<dbReference type="InterPro" id="IPR023539">
    <property type="entry name" value="RNase_P_comp-3_arc"/>
</dbReference>
<dbReference type="GO" id="GO:0005737">
    <property type="term" value="C:cytoplasm"/>
    <property type="evidence" value="ECO:0007669"/>
    <property type="project" value="UniProtKB-SubCell"/>
</dbReference>
<dbReference type="GO" id="GO:0001682">
    <property type="term" value="P:tRNA 5'-leader removal"/>
    <property type="evidence" value="ECO:0007669"/>
    <property type="project" value="UniProtKB-UniRule"/>
</dbReference>
<dbReference type="EMBL" id="CP023154">
    <property type="protein sequence ID" value="QEK79509.1"/>
    <property type="molecule type" value="Genomic_DNA"/>
</dbReference>
<dbReference type="GO" id="GO:0004526">
    <property type="term" value="F:ribonuclease P activity"/>
    <property type="evidence" value="ECO:0007669"/>
    <property type="project" value="UniProtKB-UniRule"/>
</dbReference>
<comment type="subunit">
    <text evidence="6">Consists of a catalytic RNA component and at least 4-5 protein subunits.</text>
</comment>
<gene>
    <name evidence="6" type="primary">rnp3</name>
    <name evidence="7" type="ORF">PFDSM3638_09630</name>
</gene>